<reference evidence="9" key="1">
    <citation type="journal article" date="2020" name="Fungal Divers.">
        <title>Resolving the Mortierellaceae phylogeny through synthesis of multi-gene phylogenetics and phylogenomics.</title>
        <authorList>
            <person name="Vandepol N."/>
            <person name="Liber J."/>
            <person name="Desiro A."/>
            <person name="Na H."/>
            <person name="Kennedy M."/>
            <person name="Barry K."/>
            <person name="Grigoriev I.V."/>
            <person name="Miller A.N."/>
            <person name="O'Donnell K."/>
            <person name="Stajich J.E."/>
            <person name="Bonito G."/>
        </authorList>
    </citation>
    <scope>NUCLEOTIDE SEQUENCE</scope>
    <source>
        <strain evidence="9">NVP1</strain>
    </source>
</reference>
<dbReference type="Pfam" id="PF01494">
    <property type="entry name" value="FAD_binding_3"/>
    <property type="match status" value="1"/>
</dbReference>
<name>A0A9P5VNL1_9FUNG</name>
<evidence type="ECO:0000256" key="6">
    <source>
        <dbReference type="SAM" id="MobiDB-lite"/>
    </source>
</evidence>
<evidence type="ECO:0000259" key="8">
    <source>
        <dbReference type="Pfam" id="PF07976"/>
    </source>
</evidence>
<dbReference type="Gene3D" id="3.50.50.60">
    <property type="entry name" value="FAD/NAD(P)-binding domain"/>
    <property type="match status" value="1"/>
</dbReference>
<dbReference type="InterPro" id="IPR002938">
    <property type="entry name" value="FAD-bd"/>
</dbReference>
<feature type="domain" description="FAD-binding" evidence="7">
    <location>
        <begin position="131"/>
        <end position="511"/>
    </location>
</feature>
<dbReference type="SUPFAM" id="SSF52833">
    <property type="entry name" value="Thioredoxin-like"/>
    <property type="match status" value="1"/>
</dbReference>
<dbReference type="SUPFAM" id="SSF51905">
    <property type="entry name" value="FAD/NAD(P)-binding domain"/>
    <property type="match status" value="1"/>
</dbReference>
<comment type="similarity">
    <text evidence="2">Belongs to the PheA/TfdB FAD monooxygenase family.</text>
</comment>
<dbReference type="Pfam" id="PF07976">
    <property type="entry name" value="Phe_hydrox_dim"/>
    <property type="match status" value="1"/>
</dbReference>
<evidence type="ECO:0000313" key="9">
    <source>
        <dbReference type="EMBL" id="KAF9334081.1"/>
    </source>
</evidence>
<evidence type="ECO:0000256" key="4">
    <source>
        <dbReference type="ARBA" id="ARBA00022827"/>
    </source>
</evidence>
<protein>
    <recommendedName>
        <fullName evidence="11">FAD-binding domain-containing protein</fullName>
    </recommendedName>
</protein>
<feature type="domain" description="Phenol hydroxylase-like C-terminal dimerisation" evidence="8">
    <location>
        <begin position="556"/>
        <end position="752"/>
    </location>
</feature>
<organism evidence="9 10">
    <name type="scientific">Podila minutissima</name>
    <dbReference type="NCBI Taxonomy" id="64525"/>
    <lineage>
        <taxon>Eukaryota</taxon>
        <taxon>Fungi</taxon>
        <taxon>Fungi incertae sedis</taxon>
        <taxon>Mucoromycota</taxon>
        <taxon>Mortierellomycotina</taxon>
        <taxon>Mortierellomycetes</taxon>
        <taxon>Mortierellales</taxon>
        <taxon>Mortierellaceae</taxon>
        <taxon>Podila</taxon>
    </lineage>
</organism>
<evidence type="ECO:0000313" key="10">
    <source>
        <dbReference type="Proteomes" id="UP000696485"/>
    </source>
</evidence>
<evidence type="ECO:0000256" key="5">
    <source>
        <dbReference type="ARBA" id="ARBA00023002"/>
    </source>
</evidence>
<dbReference type="PANTHER" id="PTHR43004:SF19">
    <property type="entry name" value="BINDING MONOOXYGENASE, PUTATIVE (JCVI)-RELATED"/>
    <property type="match status" value="1"/>
</dbReference>
<dbReference type="GO" id="GO:0071949">
    <property type="term" value="F:FAD binding"/>
    <property type="evidence" value="ECO:0007669"/>
    <property type="project" value="InterPro"/>
</dbReference>
<comment type="caution">
    <text evidence="9">The sequence shown here is derived from an EMBL/GenBank/DDBJ whole genome shotgun (WGS) entry which is preliminary data.</text>
</comment>
<gene>
    <name evidence="9" type="ORF">BG006_002745</name>
</gene>
<dbReference type="PRINTS" id="PR00420">
    <property type="entry name" value="RNGMNOXGNASE"/>
</dbReference>
<keyword evidence="3" id="KW-0285">Flavoprotein</keyword>
<accession>A0A9P5VNL1</accession>
<dbReference type="InterPro" id="IPR012941">
    <property type="entry name" value="Phe_hydrox_C_dim_dom"/>
</dbReference>
<dbReference type="Proteomes" id="UP000696485">
    <property type="component" value="Unassembled WGS sequence"/>
</dbReference>
<sequence length="753" mass="84181">MHRYEHSLQHHYSRYVHPHDPNDSDSTLKSSDDSGSDTSHDEIESRPHRQHHRHRKASPRGIVVSAEFRKHSEDTIREILARLEKRQHEMSSQRMYTLAYNNNAQDERVLHNRGVFPLYHSNYSNVPKMDIPVLISGGGPTGLYAAILLSKLNVPFRLVERNMEVSKLSKALVVHARTLELFEQTGGLIAPFLEAGVPHSDFNIYFGDKLASVLPVLKNKDSFYNYGLFLEQTRTVSLLTEQLESLGGVIERGWELMDTKVVELPSGGGQSWVETTLRRAKIGTNIRTAESKVLGHVEQEAEQDGKAYEVQVVRSEYLIAADGGKSVVRHRLNIAFPGRTLDNNIILFDGHVDSSIPLDNLTVLNGDNSRSIATFPLEEGRIRIMLDNGVLSPEGHAAQKSEDLTMEVVQELVNQIVGPNIRMKLLDCYWLTYYRVNERLAERYSHKNRIFLAGDAAHVHSPAGGQGMNMGLQDAHNLAWKIALVLHKNAPRSILDSYEIERPPVADQIIKLSASIHEVSMAQDMFRRVIRRVALTVLPYILPLMSTGPPMSMLNIRYHENNINKRHAHQPAPADGFDIGVRARDGDLALVSTTATSATTFRLHELLTGPGIFHLLVFTSDMLTKSTSCTSIKGVATTTNTDASALFSDIHKCLQRWTAKWPMTRGTTRANRAMFQVHVVSAVPVLANTSCVEEDKVYHDLTGCVHRKYGVAGKSSSGGIVVLRPDTYIGYRVQGASKEAWADVDGYFRSILM</sequence>
<feature type="compositionally biased region" description="Basic and acidic residues" evidence="6">
    <location>
        <begin position="38"/>
        <end position="47"/>
    </location>
</feature>
<dbReference type="AlphaFoldDB" id="A0A9P5VNL1"/>
<dbReference type="InterPro" id="IPR050641">
    <property type="entry name" value="RIFMO-like"/>
</dbReference>
<keyword evidence="10" id="KW-1185">Reference proteome</keyword>
<evidence type="ECO:0000256" key="2">
    <source>
        <dbReference type="ARBA" id="ARBA00007801"/>
    </source>
</evidence>
<dbReference type="PANTHER" id="PTHR43004">
    <property type="entry name" value="TRK SYSTEM POTASSIUM UPTAKE PROTEIN"/>
    <property type="match status" value="1"/>
</dbReference>
<dbReference type="InterPro" id="IPR036249">
    <property type="entry name" value="Thioredoxin-like_sf"/>
</dbReference>
<dbReference type="EMBL" id="JAAAUY010000168">
    <property type="protein sequence ID" value="KAF9334081.1"/>
    <property type="molecule type" value="Genomic_DNA"/>
</dbReference>
<evidence type="ECO:0008006" key="11">
    <source>
        <dbReference type="Google" id="ProtNLM"/>
    </source>
</evidence>
<dbReference type="GO" id="GO:0016709">
    <property type="term" value="F:oxidoreductase activity, acting on paired donors, with incorporation or reduction of molecular oxygen, NAD(P)H as one donor, and incorporation of one atom of oxygen"/>
    <property type="evidence" value="ECO:0007669"/>
    <property type="project" value="UniProtKB-ARBA"/>
</dbReference>
<keyword evidence="4" id="KW-0274">FAD</keyword>
<comment type="cofactor">
    <cofactor evidence="1">
        <name>FAD</name>
        <dbReference type="ChEBI" id="CHEBI:57692"/>
    </cofactor>
</comment>
<dbReference type="InterPro" id="IPR038220">
    <property type="entry name" value="PHOX_C_sf"/>
</dbReference>
<dbReference type="Gene3D" id="3.30.70.2450">
    <property type="match status" value="1"/>
</dbReference>
<proteinExistence type="inferred from homology"/>
<feature type="compositionally biased region" description="Basic residues" evidence="6">
    <location>
        <begin position="48"/>
        <end position="58"/>
    </location>
</feature>
<evidence type="ECO:0000259" key="7">
    <source>
        <dbReference type="Pfam" id="PF01494"/>
    </source>
</evidence>
<evidence type="ECO:0000256" key="3">
    <source>
        <dbReference type="ARBA" id="ARBA00022630"/>
    </source>
</evidence>
<keyword evidence="5" id="KW-0560">Oxidoreductase</keyword>
<dbReference type="Gene3D" id="3.40.30.20">
    <property type="match status" value="1"/>
</dbReference>
<evidence type="ECO:0000256" key="1">
    <source>
        <dbReference type="ARBA" id="ARBA00001974"/>
    </source>
</evidence>
<feature type="region of interest" description="Disordered" evidence="6">
    <location>
        <begin position="1"/>
        <end position="67"/>
    </location>
</feature>
<dbReference type="InterPro" id="IPR036188">
    <property type="entry name" value="FAD/NAD-bd_sf"/>
</dbReference>